<organism evidence="4 5">
    <name type="scientific">Dietzia psychralcaliphila</name>
    <dbReference type="NCBI Taxonomy" id="139021"/>
    <lineage>
        <taxon>Bacteria</taxon>
        <taxon>Bacillati</taxon>
        <taxon>Actinomycetota</taxon>
        <taxon>Actinomycetes</taxon>
        <taxon>Mycobacteriales</taxon>
        <taxon>Dietziaceae</taxon>
        <taxon>Dietzia</taxon>
    </lineage>
</organism>
<gene>
    <name evidence="4" type="ORF">A6048_01555</name>
</gene>
<dbReference type="EMBL" id="CP015453">
    <property type="protein sequence ID" value="AWH94416.1"/>
    <property type="molecule type" value="Genomic_DNA"/>
</dbReference>
<dbReference type="SUPFAM" id="SSF47240">
    <property type="entry name" value="Ferritin-like"/>
    <property type="match status" value="1"/>
</dbReference>
<evidence type="ECO:0000313" key="5">
    <source>
        <dbReference type="Proteomes" id="UP000244903"/>
    </source>
</evidence>
<keyword evidence="5" id="KW-1185">Reference proteome</keyword>
<feature type="region of interest" description="Disordered" evidence="1">
    <location>
        <begin position="19"/>
        <end position="103"/>
    </location>
</feature>
<dbReference type="AlphaFoldDB" id="A0AAD0JRE3"/>
<dbReference type="Gene3D" id="1.20.1260.10">
    <property type="match status" value="1"/>
</dbReference>
<evidence type="ECO:0000313" key="4">
    <source>
        <dbReference type="EMBL" id="AWH94416.1"/>
    </source>
</evidence>
<name>A0AAD0JRE3_9ACTN</name>
<feature type="compositionally biased region" description="Low complexity" evidence="1">
    <location>
        <begin position="62"/>
        <end position="88"/>
    </location>
</feature>
<feature type="domain" description="DUF2202" evidence="3">
    <location>
        <begin position="110"/>
        <end position="245"/>
    </location>
</feature>
<dbReference type="InterPro" id="IPR009078">
    <property type="entry name" value="Ferritin-like_SF"/>
</dbReference>
<feature type="signal peptide" evidence="2">
    <location>
        <begin position="1"/>
        <end position="21"/>
    </location>
</feature>
<keyword evidence="2" id="KW-0732">Signal</keyword>
<evidence type="ECO:0000256" key="2">
    <source>
        <dbReference type="SAM" id="SignalP"/>
    </source>
</evidence>
<dbReference type="Proteomes" id="UP000244903">
    <property type="component" value="Chromosome"/>
</dbReference>
<reference evidence="4 5" key="1">
    <citation type="submission" date="2016-04" db="EMBL/GenBank/DDBJ databases">
        <title>Complete genome sequence of the haloalkaliphilic hydrocarbon-degrading bacterium Dietzia psychralcaliphila ILA-1T, isolated from a drain of a fish product-processing plant.</title>
        <authorList>
            <person name="Zhao J."/>
            <person name="Hu B."/>
            <person name="Geng S."/>
            <person name="Nie Y."/>
            <person name="Tang Y."/>
        </authorList>
    </citation>
    <scope>NUCLEOTIDE SEQUENCE [LARGE SCALE GENOMIC DNA]</scope>
    <source>
        <strain evidence="4 5">ILA-1</strain>
    </source>
</reference>
<dbReference type="CDD" id="cd01048">
    <property type="entry name" value="Ferritin_like_AB2"/>
    <property type="match status" value="1"/>
</dbReference>
<feature type="chain" id="PRO_5042250767" description="DUF2202 domain-containing protein" evidence="2">
    <location>
        <begin position="22"/>
        <end position="246"/>
    </location>
</feature>
<dbReference type="KEGG" id="dpc:A6048_01555"/>
<proteinExistence type="predicted"/>
<evidence type="ECO:0000256" key="1">
    <source>
        <dbReference type="SAM" id="MobiDB-lite"/>
    </source>
</evidence>
<dbReference type="InterPro" id="IPR012347">
    <property type="entry name" value="Ferritin-like"/>
</dbReference>
<sequence>MAAVAAAGAVAAAAAGGYALAGTDGPAGDTRVAMVAAQEQQGHGAPGEGGPGQGRQGDEPGRQGQPGQQGHRQQGQGHDQQGQGHDQQGQGGQGHQLEIPAPAGTLSAKEAETLSMMREEERLAHDLYVALGEAWPDRRFENISAAETRHGDATATLLANHDLPDPSVGSTPGEYAYPELQELYDGWLARGLTSKSEALAVGAELERRDIADLEAAMEATTQPDLDAVYDHLRVGSERHLRAFERG</sequence>
<evidence type="ECO:0000259" key="3">
    <source>
        <dbReference type="Pfam" id="PF09968"/>
    </source>
</evidence>
<dbReference type="Pfam" id="PF09968">
    <property type="entry name" value="DUF2202"/>
    <property type="match status" value="1"/>
</dbReference>
<feature type="compositionally biased region" description="Gly residues" evidence="1">
    <location>
        <begin position="44"/>
        <end position="55"/>
    </location>
</feature>
<protein>
    <recommendedName>
        <fullName evidence="3">DUF2202 domain-containing protein</fullName>
    </recommendedName>
</protein>
<dbReference type="InterPro" id="IPR019243">
    <property type="entry name" value="DUF2202"/>
</dbReference>
<accession>A0AAD0JRE3</accession>